<reference evidence="2" key="2">
    <citation type="submission" date="2015-03" db="UniProtKB">
        <authorList>
            <consortium name="EnsemblPlants"/>
        </authorList>
    </citation>
    <scope>IDENTIFICATION</scope>
</reference>
<evidence type="ECO:0000313" key="3">
    <source>
        <dbReference type="Proteomes" id="UP000026960"/>
    </source>
</evidence>
<dbReference type="HOGENOM" id="CLU_2030287_0_0_1"/>
<dbReference type="STRING" id="65489.A0A0D3GVC0"/>
<sequence>MRTESCRWNLSLPYPLTESPIDHRSASLPPASSSTSSHPSELLPFHLPSVDTNAGGAAANLAHTPPPPVPNLARAVGAPPGKRIEVVWERENTLLSFGRATAHAAVAFVEFNVQHRNARFGS</sequence>
<dbReference type="Proteomes" id="UP000026960">
    <property type="component" value="Chromosome 7"/>
</dbReference>
<organism evidence="2">
    <name type="scientific">Oryza barthii</name>
    <dbReference type="NCBI Taxonomy" id="65489"/>
    <lineage>
        <taxon>Eukaryota</taxon>
        <taxon>Viridiplantae</taxon>
        <taxon>Streptophyta</taxon>
        <taxon>Embryophyta</taxon>
        <taxon>Tracheophyta</taxon>
        <taxon>Spermatophyta</taxon>
        <taxon>Magnoliopsida</taxon>
        <taxon>Liliopsida</taxon>
        <taxon>Poales</taxon>
        <taxon>Poaceae</taxon>
        <taxon>BOP clade</taxon>
        <taxon>Oryzoideae</taxon>
        <taxon>Oryzeae</taxon>
        <taxon>Oryzinae</taxon>
        <taxon>Oryza</taxon>
    </lineage>
</organism>
<proteinExistence type="predicted"/>
<dbReference type="PaxDb" id="65489-OBART07G27380.1"/>
<protein>
    <submittedName>
        <fullName evidence="2">Uncharacterized protein</fullName>
    </submittedName>
</protein>
<evidence type="ECO:0000256" key="1">
    <source>
        <dbReference type="SAM" id="MobiDB-lite"/>
    </source>
</evidence>
<reference evidence="2" key="1">
    <citation type="journal article" date="2009" name="Rice">
        <title>De Novo Next Generation Sequencing of Plant Genomes.</title>
        <authorList>
            <person name="Rounsley S."/>
            <person name="Marri P.R."/>
            <person name="Yu Y."/>
            <person name="He R."/>
            <person name="Sisneros N."/>
            <person name="Goicoechea J.L."/>
            <person name="Lee S.J."/>
            <person name="Angelova A."/>
            <person name="Kudrna D."/>
            <person name="Luo M."/>
            <person name="Affourtit J."/>
            <person name="Desany B."/>
            <person name="Knight J."/>
            <person name="Niazi F."/>
            <person name="Egholm M."/>
            <person name="Wing R.A."/>
        </authorList>
    </citation>
    <scope>NUCLEOTIDE SEQUENCE [LARGE SCALE GENOMIC DNA]</scope>
    <source>
        <strain evidence="2">cv. IRGC 105608</strain>
    </source>
</reference>
<evidence type="ECO:0000313" key="2">
    <source>
        <dbReference type="EnsemblPlants" id="OBART07G27380.1"/>
    </source>
</evidence>
<feature type="region of interest" description="Disordered" evidence="1">
    <location>
        <begin position="14"/>
        <end position="76"/>
    </location>
</feature>
<keyword evidence="3" id="KW-1185">Reference proteome</keyword>
<dbReference type="EnsemblPlants" id="OBART07G27380.1">
    <property type="protein sequence ID" value="OBART07G27380.1"/>
    <property type="gene ID" value="OBART07G27380"/>
</dbReference>
<accession>A0A0D3GVC0</accession>
<name>A0A0D3GVC0_9ORYZ</name>
<dbReference type="AlphaFoldDB" id="A0A0D3GVC0"/>
<dbReference type="Gramene" id="OBART07G27380.1">
    <property type="protein sequence ID" value="OBART07G27380.1"/>
    <property type="gene ID" value="OBART07G27380"/>
</dbReference>
<feature type="compositionally biased region" description="Low complexity" evidence="1">
    <location>
        <begin position="26"/>
        <end position="44"/>
    </location>
</feature>